<dbReference type="GO" id="GO:0033553">
    <property type="term" value="C:rDNA heterochromatin"/>
    <property type="evidence" value="ECO:0007669"/>
    <property type="project" value="TreeGrafter"/>
</dbReference>
<dbReference type="STRING" id="675824.A0A1E3QDC7"/>
<evidence type="ECO:0000259" key="2">
    <source>
        <dbReference type="Pfam" id="PF10383"/>
    </source>
</evidence>
<feature type="domain" description="Cryptic loci regulator 2 N-terminal" evidence="3">
    <location>
        <begin position="135"/>
        <end position="203"/>
    </location>
</feature>
<protein>
    <recommendedName>
        <fullName evidence="6">Cryptic loci regulator 2 N-terminal domain-containing protein</fullName>
    </recommendedName>
</protein>
<accession>A0A1E3QDC7</accession>
<dbReference type="InterPro" id="IPR038986">
    <property type="entry name" value="Clr2"/>
</dbReference>
<dbReference type="PANTHER" id="PTHR38046:SF1">
    <property type="entry name" value="CRYPTIC LOCI REGULATOR 2"/>
    <property type="match status" value="1"/>
</dbReference>
<proteinExistence type="predicted"/>
<dbReference type="InterPro" id="IPR018839">
    <property type="entry name" value="Tscrpt-silencing_Clr2_C"/>
</dbReference>
<dbReference type="OrthoDB" id="2421327at2759"/>
<dbReference type="InterPro" id="IPR031915">
    <property type="entry name" value="Clr2_N"/>
</dbReference>
<name>A0A1E3QDC7_LIPST</name>
<evidence type="ECO:0000256" key="1">
    <source>
        <dbReference type="SAM" id="MobiDB-lite"/>
    </source>
</evidence>
<dbReference type="AlphaFoldDB" id="A0A1E3QDC7"/>
<sequence length="535" mass="60252">MSRHGSRQGTPTQFNQTPRPSLLSTSSQKSTITLIDSPSGRQTPTAIDSTREHTGDSNGPGIVIHWSDGDPSTFPSGELLNPQTTADGTRNYFTMIQRDDPRHISYLKRIAQLMIEVEVSRGEDLSAIPEGASIVLKSMPKGYAIFDHCTNRQPGVAKDRHDTYIFGHPSGRKFRRPHEFVPHALWMATNPDHDRSQCKCDLCSVKSMGLQRAHVKRSAGRKMTEVQIMKAATRLQAEEERKEDAKIGGPWHRTGEVVRHRVRQPGRSDYWEPAFVNQRPSLYDNEPIVDAKEQEARENEGYVLYLYETKSILRDVPESDILPWLAMPQTCAIEKVMDVVQSWSVFDKDRVTREGTEYNGIFWGAEKIWVGEALRIKPDPGTESEQPNEEILVIDKIVVATGGMLAITGDLYVAATVTVQPKNPPLRVCAERNWKLVNTLEDAIEVGGTEISGRWYSSTVCDPHLLHEALVDIENRVASRMEVAGTDQWQLREKSLPAETRKRLNGLDSGDERLSSNEKKLKGRNVVDMTNMYIL</sequence>
<evidence type="ECO:0000259" key="3">
    <source>
        <dbReference type="Pfam" id="PF16761"/>
    </source>
</evidence>
<feature type="compositionally biased region" description="Polar residues" evidence="1">
    <location>
        <begin position="7"/>
        <end position="48"/>
    </location>
</feature>
<evidence type="ECO:0000313" key="4">
    <source>
        <dbReference type="EMBL" id="ODQ75017.1"/>
    </source>
</evidence>
<organism evidence="4 5">
    <name type="scientific">Lipomyces starkeyi NRRL Y-11557</name>
    <dbReference type="NCBI Taxonomy" id="675824"/>
    <lineage>
        <taxon>Eukaryota</taxon>
        <taxon>Fungi</taxon>
        <taxon>Dikarya</taxon>
        <taxon>Ascomycota</taxon>
        <taxon>Saccharomycotina</taxon>
        <taxon>Lipomycetes</taxon>
        <taxon>Lipomycetales</taxon>
        <taxon>Lipomycetaceae</taxon>
        <taxon>Lipomyces</taxon>
    </lineage>
</organism>
<evidence type="ECO:0008006" key="6">
    <source>
        <dbReference type="Google" id="ProtNLM"/>
    </source>
</evidence>
<dbReference type="GO" id="GO:0070824">
    <property type="term" value="C:SHREC complex"/>
    <property type="evidence" value="ECO:0007669"/>
    <property type="project" value="InterPro"/>
</dbReference>
<evidence type="ECO:0000313" key="5">
    <source>
        <dbReference type="Proteomes" id="UP000094385"/>
    </source>
</evidence>
<dbReference type="EMBL" id="KV454291">
    <property type="protein sequence ID" value="ODQ75017.1"/>
    <property type="molecule type" value="Genomic_DNA"/>
</dbReference>
<dbReference type="Proteomes" id="UP000094385">
    <property type="component" value="Unassembled WGS sequence"/>
</dbReference>
<dbReference type="Pfam" id="PF16761">
    <property type="entry name" value="Clr2_transil"/>
    <property type="match status" value="1"/>
</dbReference>
<gene>
    <name evidence="4" type="ORF">LIPSTDRAFT_1756</name>
</gene>
<feature type="region of interest" description="Disordered" evidence="1">
    <location>
        <begin position="1"/>
        <end position="62"/>
    </location>
</feature>
<dbReference type="Pfam" id="PF10383">
    <property type="entry name" value="Clr2"/>
    <property type="match status" value="1"/>
</dbReference>
<dbReference type="GO" id="GO:0031934">
    <property type="term" value="C:mating-type region heterochromatin"/>
    <property type="evidence" value="ECO:0007669"/>
    <property type="project" value="TreeGrafter"/>
</dbReference>
<dbReference type="GO" id="GO:0030466">
    <property type="term" value="P:silent mating-type cassette heterochromatin formation"/>
    <property type="evidence" value="ECO:0007669"/>
    <property type="project" value="TreeGrafter"/>
</dbReference>
<feature type="domain" description="Cryptic loci regulator 2 C-terminal" evidence="2">
    <location>
        <begin position="358"/>
        <end position="401"/>
    </location>
</feature>
<dbReference type="PANTHER" id="PTHR38046">
    <property type="entry name" value="CRYPTIC LOCI REGULATOR 2"/>
    <property type="match status" value="1"/>
</dbReference>
<keyword evidence="5" id="KW-1185">Reference proteome</keyword>
<reference evidence="4 5" key="1">
    <citation type="journal article" date="2016" name="Proc. Natl. Acad. Sci. U.S.A.">
        <title>Comparative genomics of biotechnologically important yeasts.</title>
        <authorList>
            <person name="Riley R."/>
            <person name="Haridas S."/>
            <person name="Wolfe K.H."/>
            <person name="Lopes M.R."/>
            <person name="Hittinger C.T."/>
            <person name="Goeker M."/>
            <person name="Salamov A.A."/>
            <person name="Wisecaver J.H."/>
            <person name="Long T.M."/>
            <person name="Calvey C.H."/>
            <person name="Aerts A.L."/>
            <person name="Barry K.W."/>
            <person name="Choi C."/>
            <person name="Clum A."/>
            <person name="Coughlan A.Y."/>
            <person name="Deshpande S."/>
            <person name="Douglass A.P."/>
            <person name="Hanson S.J."/>
            <person name="Klenk H.-P."/>
            <person name="LaButti K.M."/>
            <person name="Lapidus A."/>
            <person name="Lindquist E.A."/>
            <person name="Lipzen A.M."/>
            <person name="Meier-Kolthoff J.P."/>
            <person name="Ohm R.A."/>
            <person name="Otillar R.P."/>
            <person name="Pangilinan J.L."/>
            <person name="Peng Y."/>
            <person name="Rokas A."/>
            <person name="Rosa C.A."/>
            <person name="Scheuner C."/>
            <person name="Sibirny A.A."/>
            <person name="Slot J.C."/>
            <person name="Stielow J.B."/>
            <person name="Sun H."/>
            <person name="Kurtzman C.P."/>
            <person name="Blackwell M."/>
            <person name="Grigoriev I.V."/>
            <person name="Jeffries T.W."/>
        </authorList>
    </citation>
    <scope>NUCLEOTIDE SEQUENCE [LARGE SCALE GENOMIC DNA]</scope>
    <source>
        <strain evidence="4 5">NRRL Y-11557</strain>
    </source>
</reference>